<evidence type="ECO:0000313" key="4">
    <source>
        <dbReference type="Proteomes" id="UP000663877"/>
    </source>
</evidence>
<accession>A0A814QHD5</accession>
<comment type="caution">
    <text evidence="1">The sequence shown here is derived from an EMBL/GenBank/DDBJ whole genome shotgun (WGS) entry which is preliminary data.</text>
</comment>
<keyword evidence="3" id="KW-1185">Reference proteome</keyword>
<gene>
    <name evidence="1" type="ORF">BJG266_LOCUS22434</name>
    <name evidence="2" type="ORF">QVE165_LOCUS37058</name>
</gene>
<evidence type="ECO:0000313" key="1">
    <source>
        <dbReference type="EMBL" id="CAF1120623.1"/>
    </source>
</evidence>
<protein>
    <submittedName>
        <fullName evidence="1">Uncharacterized protein</fullName>
    </submittedName>
</protein>
<name>A0A814QHD5_9BILA</name>
<evidence type="ECO:0000313" key="3">
    <source>
        <dbReference type="Proteomes" id="UP000663832"/>
    </source>
</evidence>
<dbReference type="AlphaFoldDB" id="A0A814QHD5"/>
<dbReference type="Proteomes" id="UP000663832">
    <property type="component" value="Unassembled WGS sequence"/>
</dbReference>
<dbReference type="EMBL" id="CAJNOI010000141">
    <property type="protein sequence ID" value="CAF1120623.1"/>
    <property type="molecule type" value="Genomic_DNA"/>
</dbReference>
<reference evidence="1" key="1">
    <citation type="submission" date="2021-02" db="EMBL/GenBank/DDBJ databases">
        <authorList>
            <person name="Nowell W R."/>
        </authorList>
    </citation>
    <scope>NUCLEOTIDE SEQUENCE</scope>
</reference>
<evidence type="ECO:0000313" key="2">
    <source>
        <dbReference type="EMBL" id="CAF1405091.1"/>
    </source>
</evidence>
<dbReference type="OrthoDB" id="9973244at2759"/>
<dbReference type="EMBL" id="CAJNOM010000380">
    <property type="protein sequence ID" value="CAF1405091.1"/>
    <property type="molecule type" value="Genomic_DNA"/>
</dbReference>
<sequence length="83" mass="9719">MPNVKLVEISGMLNEDYCYDGEKLKHLLSSIKTVTINKLEYQTKQSMSTFRFVNDEYWYNVKYEKVDKHGWLTLSAMGGSCRN</sequence>
<organism evidence="1 4">
    <name type="scientific">Adineta steineri</name>
    <dbReference type="NCBI Taxonomy" id="433720"/>
    <lineage>
        <taxon>Eukaryota</taxon>
        <taxon>Metazoa</taxon>
        <taxon>Spiralia</taxon>
        <taxon>Gnathifera</taxon>
        <taxon>Rotifera</taxon>
        <taxon>Eurotatoria</taxon>
        <taxon>Bdelloidea</taxon>
        <taxon>Adinetida</taxon>
        <taxon>Adinetidae</taxon>
        <taxon>Adineta</taxon>
    </lineage>
</organism>
<dbReference type="Proteomes" id="UP000663877">
    <property type="component" value="Unassembled WGS sequence"/>
</dbReference>
<proteinExistence type="predicted"/>